<name>A0ABY7TRX2_9SPHN</name>
<accession>A0ABY7TRX2</accession>
<dbReference type="SUPFAM" id="SSF49785">
    <property type="entry name" value="Galactose-binding domain-like"/>
    <property type="match status" value="1"/>
</dbReference>
<dbReference type="InterPro" id="IPR008979">
    <property type="entry name" value="Galactose-bd-like_sf"/>
</dbReference>
<keyword evidence="4" id="KW-1185">Reference proteome</keyword>
<organism evidence="3 4">
    <name type="scientific">Novosphingobium humi</name>
    <dbReference type="NCBI Taxonomy" id="2282397"/>
    <lineage>
        <taxon>Bacteria</taxon>
        <taxon>Pseudomonadati</taxon>
        <taxon>Pseudomonadota</taxon>
        <taxon>Alphaproteobacteria</taxon>
        <taxon>Sphingomonadales</taxon>
        <taxon>Sphingomonadaceae</taxon>
        <taxon>Novosphingobium</taxon>
    </lineage>
</organism>
<protein>
    <submittedName>
        <fullName evidence="3">Discoidin domain-containing protein</fullName>
    </submittedName>
</protein>
<dbReference type="PROSITE" id="PS51257">
    <property type="entry name" value="PROKAR_LIPOPROTEIN"/>
    <property type="match status" value="1"/>
</dbReference>
<feature type="signal peptide" evidence="1">
    <location>
        <begin position="1"/>
        <end position="29"/>
    </location>
</feature>
<dbReference type="EMBL" id="CP117417">
    <property type="protein sequence ID" value="WCT75946.1"/>
    <property type="molecule type" value="Genomic_DNA"/>
</dbReference>
<dbReference type="Pfam" id="PF00754">
    <property type="entry name" value="F5_F8_type_C"/>
    <property type="match status" value="1"/>
</dbReference>
<dbReference type="RefSeq" id="WP_273616410.1">
    <property type="nucleotide sequence ID" value="NZ_CP117417.1"/>
</dbReference>
<evidence type="ECO:0000313" key="3">
    <source>
        <dbReference type="EMBL" id="WCT75946.1"/>
    </source>
</evidence>
<feature type="domain" description="F5/8 type C" evidence="2">
    <location>
        <begin position="152"/>
        <end position="258"/>
    </location>
</feature>
<gene>
    <name evidence="3" type="ORF">PQ457_08190</name>
</gene>
<dbReference type="Gene3D" id="3.20.20.80">
    <property type="entry name" value="Glycosidases"/>
    <property type="match status" value="1"/>
</dbReference>
<dbReference type="PROSITE" id="PS50022">
    <property type="entry name" value="FA58C_3"/>
    <property type="match status" value="1"/>
</dbReference>
<feature type="chain" id="PRO_5046644290" evidence="1">
    <location>
        <begin position="30"/>
        <end position="711"/>
    </location>
</feature>
<dbReference type="SUPFAM" id="SSF51445">
    <property type="entry name" value="(Trans)glycosidases"/>
    <property type="match status" value="1"/>
</dbReference>
<dbReference type="Gene3D" id="2.60.120.260">
    <property type="entry name" value="Galactose-binding domain-like"/>
    <property type="match status" value="1"/>
</dbReference>
<evidence type="ECO:0000313" key="4">
    <source>
        <dbReference type="Proteomes" id="UP001218231"/>
    </source>
</evidence>
<keyword evidence="1" id="KW-0732">Signal</keyword>
<evidence type="ECO:0000256" key="1">
    <source>
        <dbReference type="SAM" id="SignalP"/>
    </source>
</evidence>
<evidence type="ECO:0000259" key="2">
    <source>
        <dbReference type="PROSITE" id="PS50022"/>
    </source>
</evidence>
<dbReference type="InterPro" id="IPR000421">
    <property type="entry name" value="FA58C"/>
</dbReference>
<sequence>MPISQRLRCRHLLPILLGLACLGPGPVLGRDSAPISAVIQIDNASGPRFDPVEALGAGIDGGAGGAAGRLLTRHNIAAMRSARLTRLTYRLRTELGIENWHWNPEGQWSDPDHQQGYWTSSDRAKKPIRVSWGYKLPRRGDTVDNANDKDFSRLTDGDETSFWKSNPYLDAGFLKDGRPHDQWLILRFDDPVDINAVRIAWGTPYATAYKVQYWSSDNDYGPGAHWITFDHGVLTGGAGGDVVLKLAERPVSVKYLRVLLERGSHTAPPGAKDWRDRAGFAVREIGAGRIGPDGKLVDLVRHAPDKTGQTFTHVSSTDPWHRSIDRDPNLEQPGLDRVFRSGLGNGRPIMLPVGVLFDTPKNAAAALRYVQRRHYPVAQVELGEEPDGQFGNADDYAALYLAWVDRLRPIAPSVRFGGPSSQSALSETWLNSDPDRSWNRHFIRALQDRGHLSDLQFYSFEFYPFDDICGDIPAKLVEEDRLMDRLMARLTAEGVGPDIPRIITEYGFSAYSGRAMAEMPSALLMANIIGQFLSEGGSAAYLFGYGPNVPVNQNLACAGYGNMALHMADPAGQAATPLPSYHTARLLTGDWMMAKGVHRFLPVEMTGAADLAVRLYAIARPDGKLGLLAINRSPDRTVELHIMAQGAKGAARPIAGQVRVSLFGPDQYAWIDQGPASRPARSDPPERTSFPTRDLVIALKPMTLAAVIAPR</sequence>
<dbReference type="Proteomes" id="UP001218231">
    <property type="component" value="Chromosome"/>
</dbReference>
<dbReference type="InterPro" id="IPR017853">
    <property type="entry name" value="GH"/>
</dbReference>
<proteinExistence type="predicted"/>
<reference evidence="3 4" key="1">
    <citation type="submission" date="2023-02" db="EMBL/GenBank/DDBJ databases">
        <title>Genome sequence of Novosphingobium humi KACC 19094.</title>
        <authorList>
            <person name="Kim S."/>
            <person name="Heo J."/>
            <person name="Kwon S.-W."/>
        </authorList>
    </citation>
    <scope>NUCLEOTIDE SEQUENCE [LARGE SCALE GENOMIC DNA]</scope>
    <source>
        <strain evidence="3 4">KACC 19094</strain>
    </source>
</reference>